<evidence type="ECO:0000256" key="2">
    <source>
        <dbReference type="ARBA" id="ARBA00004479"/>
    </source>
</evidence>
<comment type="subcellular location">
    <subcellularLocation>
        <location evidence="1">Cell membrane</location>
    </subcellularLocation>
    <subcellularLocation>
        <location evidence="2">Membrane</location>
        <topology evidence="2">Single-pass type I membrane protein</topology>
    </subcellularLocation>
</comment>
<evidence type="ECO:0000256" key="3">
    <source>
        <dbReference type="ARBA" id="ARBA00022475"/>
    </source>
</evidence>
<evidence type="ECO:0000313" key="18">
    <source>
        <dbReference type="EMBL" id="JAV48018.1"/>
    </source>
</evidence>
<evidence type="ECO:0000256" key="14">
    <source>
        <dbReference type="SAM" id="Phobius"/>
    </source>
</evidence>
<keyword evidence="8 14" id="KW-1133">Transmembrane helix</keyword>
<dbReference type="InterPro" id="IPR003961">
    <property type="entry name" value="FN3_dom"/>
</dbReference>
<evidence type="ECO:0000259" key="16">
    <source>
        <dbReference type="PROSITE" id="PS50835"/>
    </source>
</evidence>
<dbReference type="InterPro" id="IPR036116">
    <property type="entry name" value="FN3_sf"/>
</dbReference>
<feature type="transmembrane region" description="Helical" evidence="14">
    <location>
        <begin position="1129"/>
        <end position="1152"/>
    </location>
</feature>
<keyword evidence="9 14" id="KW-0472">Membrane</keyword>
<feature type="domain" description="Fibronectin type-III" evidence="17">
    <location>
        <begin position="915"/>
        <end position="1016"/>
    </location>
</feature>
<dbReference type="CDD" id="cd00063">
    <property type="entry name" value="FN3"/>
    <property type="match status" value="5"/>
</dbReference>
<dbReference type="PROSITE" id="PS50853">
    <property type="entry name" value="FN3"/>
    <property type="match status" value="4"/>
</dbReference>
<dbReference type="GO" id="GO:0005886">
    <property type="term" value="C:plasma membrane"/>
    <property type="evidence" value="ECO:0007669"/>
    <property type="project" value="UniProtKB-SubCell"/>
</dbReference>
<dbReference type="InterPro" id="IPR003598">
    <property type="entry name" value="Ig_sub2"/>
</dbReference>
<dbReference type="InterPro" id="IPR026966">
    <property type="entry name" value="Neurofascin/L1/NrCAM_C"/>
</dbReference>
<dbReference type="FunFam" id="2.60.40.10:FF:000028">
    <property type="entry name" value="Neuronal cell adhesion molecule"/>
    <property type="match status" value="1"/>
</dbReference>
<dbReference type="GO" id="GO:0030424">
    <property type="term" value="C:axon"/>
    <property type="evidence" value="ECO:0007669"/>
    <property type="project" value="TreeGrafter"/>
</dbReference>
<dbReference type="InterPro" id="IPR007110">
    <property type="entry name" value="Ig-like_dom"/>
</dbReference>
<dbReference type="GO" id="GO:0007411">
    <property type="term" value="P:axon guidance"/>
    <property type="evidence" value="ECO:0007669"/>
    <property type="project" value="TreeGrafter"/>
</dbReference>
<dbReference type="PROSITE" id="PS50835">
    <property type="entry name" value="IG_LIKE"/>
    <property type="match status" value="6"/>
</dbReference>
<dbReference type="FunFam" id="2.60.40.10:FF:000035">
    <property type="entry name" value="Contactin 1"/>
    <property type="match status" value="1"/>
</dbReference>
<dbReference type="InterPro" id="IPR013783">
    <property type="entry name" value="Ig-like_fold"/>
</dbReference>
<dbReference type="FunFam" id="2.60.40.10:FF:001928">
    <property type="entry name" value="neuroglian isoform X2"/>
    <property type="match status" value="1"/>
</dbReference>
<evidence type="ECO:0000256" key="15">
    <source>
        <dbReference type="SAM" id="SignalP"/>
    </source>
</evidence>
<feature type="chain" id="PRO_5013207404" evidence="15">
    <location>
        <begin position="20"/>
        <end position="1256"/>
    </location>
</feature>
<dbReference type="Gene3D" id="2.60.40.10">
    <property type="entry name" value="Immunoglobulins"/>
    <property type="match status" value="11"/>
</dbReference>
<dbReference type="SMART" id="SM00409">
    <property type="entry name" value="IG"/>
    <property type="match status" value="6"/>
</dbReference>
<feature type="domain" description="Ig-like" evidence="16">
    <location>
        <begin position="136"/>
        <end position="228"/>
    </location>
</feature>
<dbReference type="FunFam" id="2.60.40.10:FF:000005">
    <property type="entry name" value="Neuronal cell adhesion molecule"/>
    <property type="match status" value="1"/>
</dbReference>
<feature type="domain" description="Ig-like" evidence="16">
    <location>
        <begin position="429"/>
        <end position="514"/>
    </location>
</feature>
<evidence type="ECO:0000256" key="7">
    <source>
        <dbReference type="ARBA" id="ARBA00022889"/>
    </source>
</evidence>
<dbReference type="PANTHER" id="PTHR44170:SF35">
    <property type="entry name" value="NEUROGLIAN"/>
    <property type="match status" value="1"/>
</dbReference>
<evidence type="ECO:0000256" key="1">
    <source>
        <dbReference type="ARBA" id="ARBA00004236"/>
    </source>
</evidence>
<sequence length="1256" mass="140617">MMLRVQTIICLHLLPVIIAISDMSSVLRPPSMLKEPLSEQLYQVIAHPDERDKPFTLECEASGNPEPTYNWTKNGKDFNYVSYDNRISQQPRRGTLVFTKPEDIDEGLYQCFATNSHGVSVSNAVFLRKSELRLFPNRDVQEKHVTAGDVLTLECSPPTGYPKPKIFWLIMSSSGALHTINSSRLTTDPEGNLHFSSVRKEDMLKDGYYACSASSIFRSEYKIGNTVSLIVDSAGSSEQSSRAPTKQYVSPPQMVALRGGVARFSCIFGGNPLPEIVWRKKERTGLSSRYTYDHYGKTLEIKSTDFEDEGTYECTASNGVGKTQTHAMTLNVRAAPYWIVAPNNTNSADDETVMFECIASGIPEPRLQWFMNGVPIEKVRGDHRRTIKGNVMTIVNLTKTDTAVFQCNASNVHGYAFRDFYLNVLALKPTITKPPLPLVRVVVTATVVLQCEVFGAPKPDVKWFRDGQELTGGRFQILEDGHLQINGALVTDQGEYTCHAKNKHGHDKQKGRLEVKGKTKIIQPPKNFEIEARKPVTFRCNADADPSLSLRIIWKFNEEPIDFDQDTRKVNSSDNSLTITETTELDSGIYTCFAKTELDYDEAHATLTVQDVPNPPKIKRVTCDKFIASVEWQPMGDRRAPILTFIIQQNTSFTPDTWNVAFPDVPATDKEIKVSMSPWANYTFRVIAQNKVGDSLPSNPSERCRTPVDVPYKNPEKVIGYGTQPNNLIIAWTPMPLIDHNAPGFFYKVFWRREDVSQARWQTEKITDWTKHQLLIENQPTFVRYRIRVEAHNQEGQANVAATEIIGYSGEDVPEEAPKNFKLLFVKDARSAEFSWDPVPIHTIHGHFKGYKIQTWTPDEGEERLREVTLLPNATRSLITIFRPYSKNLVTIRVFNEKYSGPRSEVLDFQTPEGTPGPVAFLEAVPLGDSALYLVWKRPLEPNGDLTGYRIYYEEVNGTELGAKLERQPPIANPLETRAKLAGLKPDTKYRVTIYATTGKGQGVAYFIEAKTAKEADTAPDIPNFVWKSLPDEGGKANGLVRWMPAVKGRPGNYFYVQFRRKGESQWESTPVEENEDTTIVRGLELSTLYEMRVVAVDGRFQTPSKTELIETGGLAIAAPDSAETVATAAWFIGMMCAIALLLLLLIIVCLIKRNRGGKYSVHEKEAAQGHDLDYPDDGGFNEYSKPGFGNQNMPKGSRLSLNSSLKGAESDTDSMADYGEGETGKFEEDGSFIGQYGAKKKKEEPTSPSALATFV</sequence>
<dbReference type="AlphaFoldDB" id="A0A1W7RA45"/>
<evidence type="ECO:0000256" key="5">
    <source>
        <dbReference type="ARBA" id="ARBA00022729"/>
    </source>
</evidence>
<evidence type="ECO:0000256" key="6">
    <source>
        <dbReference type="ARBA" id="ARBA00022737"/>
    </source>
</evidence>
<feature type="domain" description="Ig-like" evidence="16">
    <location>
        <begin position="336"/>
        <end position="423"/>
    </location>
</feature>
<dbReference type="GO" id="GO:0007420">
    <property type="term" value="P:brain development"/>
    <property type="evidence" value="ECO:0007669"/>
    <property type="project" value="TreeGrafter"/>
</dbReference>
<dbReference type="Pfam" id="PF07679">
    <property type="entry name" value="I-set"/>
    <property type="match status" value="3"/>
</dbReference>
<evidence type="ECO:0000256" key="13">
    <source>
        <dbReference type="SAM" id="MobiDB-lite"/>
    </source>
</evidence>
<dbReference type="FunFam" id="2.60.40.10:FF:001223">
    <property type="entry name" value="Sidekick cell adhesion molecule 1"/>
    <property type="match status" value="1"/>
</dbReference>
<keyword evidence="12" id="KW-0393">Immunoglobulin domain</keyword>
<feature type="domain" description="Fibronectin type-III" evidence="17">
    <location>
        <begin position="612"/>
        <end position="709"/>
    </location>
</feature>
<feature type="compositionally biased region" description="Polar residues" evidence="13">
    <location>
        <begin position="1190"/>
        <end position="1206"/>
    </location>
</feature>
<evidence type="ECO:0000256" key="12">
    <source>
        <dbReference type="ARBA" id="ARBA00023319"/>
    </source>
</evidence>
<evidence type="ECO:0000256" key="11">
    <source>
        <dbReference type="ARBA" id="ARBA00023180"/>
    </source>
</evidence>
<dbReference type="GO" id="GO:0098632">
    <property type="term" value="F:cell-cell adhesion mediator activity"/>
    <property type="evidence" value="ECO:0007669"/>
    <property type="project" value="TreeGrafter"/>
</dbReference>
<dbReference type="Pfam" id="PF13927">
    <property type="entry name" value="Ig_3"/>
    <property type="match status" value="2"/>
</dbReference>
<dbReference type="PANTHER" id="PTHR44170">
    <property type="entry name" value="PROTEIN SIDEKICK"/>
    <property type="match status" value="1"/>
</dbReference>
<evidence type="ECO:0000256" key="4">
    <source>
        <dbReference type="ARBA" id="ARBA00022692"/>
    </source>
</evidence>
<dbReference type="FunFam" id="2.60.40.10:FF:001687">
    <property type="entry name" value="Neuroglian, isoform E"/>
    <property type="match status" value="1"/>
</dbReference>
<accession>A0A1W7RA45</accession>
<dbReference type="Pfam" id="PF13882">
    <property type="entry name" value="Bravo_FIGEY"/>
    <property type="match status" value="1"/>
</dbReference>
<feature type="domain" description="Fibronectin type-III" evidence="17">
    <location>
        <begin position="817"/>
        <end position="914"/>
    </location>
</feature>
<evidence type="ECO:0000256" key="10">
    <source>
        <dbReference type="ARBA" id="ARBA00023157"/>
    </source>
</evidence>
<feature type="domain" description="Ig-like" evidence="16">
    <location>
        <begin position="30"/>
        <end position="122"/>
    </location>
</feature>
<evidence type="ECO:0000259" key="17">
    <source>
        <dbReference type="PROSITE" id="PS50853"/>
    </source>
</evidence>
<dbReference type="InterPro" id="IPR013098">
    <property type="entry name" value="Ig_I-set"/>
</dbReference>
<keyword evidence="11" id="KW-0325">Glycoprotein</keyword>
<feature type="domain" description="Fibronectin type-III" evidence="17">
    <location>
        <begin position="714"/>
        <end position="812"/>
    </location>
</feature>
<feature type="region of interest" description="Disordered" evidence="13">
    <location>
        <begin position="1184"/>
        <end position="1231"/>
    </location>
</feature>
<dbReference type="SUPFAM" id="SSF49265">
    <property type="entry name" value="Fibronectin type III"/>
    <property type="match status" value="3"/>
</dbReference>
<dbReference type="Pfam" id="PF00041">
    <property type="entry name" value="fn3"/>
    <property type="match status" value="2"/>
</dbReference>
<keyword evidence="4 14" id="KW-0812">Transmembrane</keyword>
<protein>
    <submittedName>
        <fullName evidence="18">Neuronal cell adhesion molecule</fullName>
    </submittedName>
</protein>
<dbReference type="FunFam" id="2.60.40.10:FF:001718">
    <property type="entry name" value="Neuroglian, isoform D"/>
    <property type="match status" value="1"/>
</dbReference>
<keyword evidence="3" id="KW-1003">Cell membrane</keyword>
<evidence type="ECO:0000256" key="8">
    <source>
        <dbReference type="ARBA" id="ARBA00022989"/>
    </source>
</evidence>
<evidence type="ECO:0000256" key="9">
    <source>
        <dbReference type="ARBA" id="ARBA00023136"/>
    </source>
</evidence>
<keyword evidence="6" id="KW-0677">Repeat</keyword>
<dbReference type="SMART" id="SM00408">
    <property type="entry name" value="IGc2"/>
    <property type="match status" value="6"/>
</dbReference>
<dbReference type="FunFam" id="2.60.40.10:FF:000052">
    <property type="entry name" value="Contactin 1"/>
    <property type="match status" value="1"/>
</dbReference>
<keyword evidence="7" id="KW-0130">Cell adhesion</keyword>
<dbReference type="SMART" id="SM00060">
    <property type="entry name" value="FN3"/>
    <property type="match status" value="5"/>
</dbReference>
<proteinExistence type="predicted"/>
<dbReference type="SUPFAM" id="SSF48726">
    <property type="entry name" value="Immunoglobulin"/>
    <property type="match status" value="6"/>
</dbReference>
<dbReference type="InterPro" id="IPR036179">
    <property type="entry name" value="Ig-like_dom_sf"/>
</dbReference>
<dbReference type="EMBL" id="GFAH01000371">
    <property type="protein sequence ID" value="JAV48018.1"/>
    <property type="molecule type" value="Transcribed_RNA"/>
</dbReference>
<keyword evidence="5 15" id="KW-0732">Signal</keyword>
<organism evidence="18">
    <name type="scientific">Hadrurus spadix</name>
    <dbReference type="NCBI Taxonomy" id="141984"/>
    <lineage>
        <taxon>Eukaryota</taxon>
        <taxon>Metazoa</taxon>
        <taxon>Ecdysozoa</taxon>
        <taxon>Arthropoda</taxon>
        <taxon>Chelicerata</taxon>
        <taxon>Arachnida</taxon>
        <taxon>Scorpiones</taxon>
        <taxon>Iurida</taxon>
        <taxon>Iuroidea</taxon>
        <taxon>Hadrurus</taxon>
    </lineage>
</organism>
<reference evidence="18" key="1">
    <citation type="submission" date="2016-11" db="EMBL/GenBank/DDBJ databases">
        <title>Venom-gland transcriptomics and venom proteomics of the black-back scorpion (Hadrurus spadix) reveal detectability challenges and an unexplored realm of animal toxin diversity.</title>
        <authorList>
            <person name="Rokyta D.R."/>
            <person name="Ward M.J."/>
        </authorList>
    </citation>
    <scope>NUCLEOTIDE SEQUENCE</scope>
    <source>
        <tissue evidence="18">Venom gland</tissue>
    </source>
</reference>
<feature type="domain" description="Ig-like" evidence="16">
    <location>
        <begin position="519"/>
        <end position="608"/>
    </location>
</feature>
<dbReference type="FunFam" id="2.60.40.10:FF:000078">
    <property type="entry name" value="Neuronal cell adhesion molecule"/>
    <property type="match status" value="1"/>
</dbReference>
<keyword evidence="10" id="KW-1015">Disulfide bond</keyword>
<feature type="signal peptide" evidence="15">
    <location>
        <begin position="1"/>
        <end position="19"/>
    </location>
</feature>
<name>A0A1W7RA45_9SCOR</name>
<dbReference type="InterPro" id="IPR003599">
    <property type="entry name" value="Ig_sub"/>
</dbReference>
<feature type="domain" description="Ig-like" evidence="16">
    <location>
        <begin position="244"/>
        <end position="331"/>
    </location>
</feature>